<dbReference type="OrthoDB" id="2233965at2"/>
<dbReference type="AlphaFoldDB" id="A0A0E4H6H3"/>
<dbReference type="GO" id="GO:0003677">
    <property type="term" value="F:DNA binding"/>
    <property type="evidence" value="ECO:0007669"/>
    <property type="project" value="InterPro"/>
</dbReference>
<sequence length="70" mass="8175">MSRQHQKWVELVKLKLDEKDWSKSDLAQVVGVTPVMITRLINDGHGSDDLKLRVSRKLGIREPWEDFECN</sequence>
<proteinExistence type="predicted"/>
<dbReference type="RefSeq" id="WP_093651411.1">
    <property type="nucleotide sequence ID" value="NZ_CTEN01000005.1"/>
</dbReference>
<accession>A0A0E4H6H3</accession>
<dbReference type="EMBL" id="CTEN01000005">
    <property type="protein sequence ID" value="CQR25887.1"/>
    <property type="molecule type" value="Genomic_DNA"/>
</dbReference>
<organism evidence="1 2">
    <name type="scientific">Streptococcus varani</name>
    <dbReference type="NCBI Taxonomy" id="1608583"/>
    <lineage>
        <taxon>Bacteria</taxon>
        <taxon>Bacillati</taxon>
        <taxon>Bacillota</taxon>
        <taxon>Bacilli</taxon>
        <taxon>Lactobacillales</taxon>
        <taxon>Streptococcaceae</taxon>
        <taxon>Streptococcus</taxon>
    </lineage>
</organism>
<gene>
    <name evidence="1" type="ORF">BN1356_02234</name>
</gene>
<keyword evidence="2" id="KW-1185">Reference proteome</keyword>
<dbReference type="SUPFAM" id="SSF47413">
    <property type="entry name" value="lambda repressor-like DNA-binding domains"/>
    <property type="match status" value="1"/>
</dbReference>
<evidence type="ECO:0000313" key="2">
    <source>
        <dbReference type="Proteomes" id="UP000198604"/>
    </source>
</evidence>
<dbReference type="CDD" id="cd00093">
    <property type="entry name" value="HTH_XRE"/>
    <property type="match status" value="1"/>
</dbReference>
<dbReference type="Proteomes" id="UP000198604">
    <property type="component" value="Unassembled WGS sequence"/>
</dbReference>
<reference evidence="2" key="1">
    <citation type="submission" date="2015-03" db="EMBL/GenBank/DDBJ databases">
        <authorList>
            <person name="Urmite Genomes"/>
        </authorList>
    </citation>
    <scope>NUCLEOTIDE SEQUENCE [LARGE SCALE GENOMIC DNA]</scope>
    <source>
        <strain evidence="2">FF10</strain>
    </source>
</reference>
<dbReference type="InterPro" id="IPR010982">
    <property type="entry name" value="Lambda_DNA-bd_dom_sf"/>
</dbReference>
<name>A0A0E4H6H3_9STRE</name>
<protein>
    <submittedName>
        <fullName evidence="1">Phage protein</fullName>
    </submittedName>
</protein>
<evidence type="ECO:0000313" key="1">
    <source>
        <dbReference type="EMBL" id="CQR25887.1"/>
    </source>
</evidence>
<dbReference type="InterPro" id="IPR001387">
    <property type="entry name" value="Cro/C1-type_HTH"/>
</dbReference>